<sequence length="204" mass="22599">MTAPWGAIIAALITGTVTASIGVIGFIIEHRKRKAADLLTVAATNRANNLSREHLRIERERNDLAREAEFHRRFEVAQLKALSEDTKQRKAGLIDLVALRDEAPSPERAKVVQAHIDAIENTVVGKVMVDSTGILRTFLEKVPHLAPPLEPPSSSPEGLRIWELSRQVAENTEEIKALMIKEIERQRKIGQSLIDGEDPAPEEG</sequence>
<organism evidence="2 3">
    <name type="scientific">Mycobacteroides chelonae</name>
    <name type="common">Mycobacterium chelonae</name>
    <dbReference type="NCBI Taxonomy" id="1774"/>
    <lineage>
        <taxon>Bacteria</taxon>
        <taxon>Bacillati</taxon>
        <taxon>Actinomycetota</taxon>
        <taxon>Actinomycetes</taxon>
        <taxon>Mycobacteriales</taxon>
        <taxon>Mycobacteriaceae</taxon>
        <taxon>Mycobacteroides</taxon>
    </lineage>
</organism>
<protein>
    <submittedName>
        <fullName evidence="2">Uncharacterized protein</fullName>
    </submittedName>
</protein>
<dbReference type="RefSeq" id="WP_131828576.1">
    <property type="nucleotide sequence ID" value="NZ_CP041150.1"/>
</dbReference>
<evidence type="ECO:0000256" key="1">
    <source>
        <dbReference type="SAM" id="Phobius"/>
    </source>
</evidence>
<dbReference type="EMBL" id="CP041150">
    <property type="protein sequence ID" value="QDF71882.1"/>
    <property type="molecule type" value="Genomic_DNA"/>
</dbReference>
<keyword evidence="1" id="KW-1133">Transmembrane helix</keyword>
<keyword evidence="1" id="KW-0472">Membrane</keyword>
<feature type="transmembrane region" description="Helical" evidence="1">
    <location>
        <begin position="6"/>
        <end position="28"/>
    </location>
</feature>
<proteinExistence type="predicted"/>
<reference evidence="2 3" key="1">
    <citation type="submission" date="2019-06" db="EMBL/GenBank/DDBJ databases">
        <title>Whole geneome sequnce of Mycobacteroides chelonae M77 isolated from bovine milk from Meghalaya, India.</title>
        <authorList>
            <person name="Vise E."/>
            <person name="Das S."/>
            <person name="Garg A."/>
            <person name="Ghatak S."/>
            <person name="Shakuntala I."/>
            <person name="Milton A.A.P."/>
            <person name="Karam A."/>
            <person name="Sanjukta R."/>
            <person name="Puro K."/>
            <person name="Sen A."/>
        </authorList>
    </citation>
    <scope>NUCLEOTIDE SEQUENCE [LARGE SCALE GENOMIC DNA]</scope>
    <source>
        <strain evidence="2 3">M77</strain>
    </source>
</reference>
<dbReference type="Proteomes" id="UP000317728">
    <property type="component" value="Chromosome"/>
</dbReference>
<evidence type="ECO:0000313" key="3">
    <source>
        <dbReference type="Proteomes" id="UP000317728"/>
    </source>
</evidence>
<keyword evidence="1" id="KW-0812">Transmembrane</keyword>
<gene>
    <name evidence="2" type="ORF">FJK96_18125</name>
</gene>
<accession>A0AB73U5H3</accession>
<evidence type="ECO:0000313" key="2">
    <source>
        <dbReference type="EMBL" id="QDF71882.1"/>
    </source>
</evidence>
<dbReference type="AlphaFoldDB" id="A0AB73U5H3"/>
<name>A0AB73U5H3_MYCCH</name>